<dbReference type="SUPFAM" id="SSF51206">
    <property type="entry name" value="cAMP-binding domain-like"/>
    <property type="match status" value="1"/>
</dbReference>
<proteinExistence type="predicted"/>
<gene>
    <name evidence="2" type="ORF">Lste_3664</name>
</gene>
<dbReference type="PANTHER" id="PTHR47823:SF9">
    <property type="entry name" value="CHROMOSOME UNDETERMINED SCAFFOLD_10, WHOLE GENOME SHOTGUN SEQUENCE"/>
    <property type="match status" value="1"/>
</dbReference>
<dbReference type="AlphaFoldDB" id="A0A0W0ZE83"/>
<dbReference type="Gene3D" id="2.60.120.10">
    <property type="entry name" value="Jelly Rolls"/>
    <property type="match status" value="1"/>
</dbReference>
<dbReference type="OrthoDB" id="6881322at2"/>
<dbReference type="PATRIC" id="fig|947033.5.peg.3893"/>
<evidence type="ECO:0000313" key="3">
    <source>
        <dbReference type="Proteomes" id="UP000054926"/>
    </source>
</evidence>
<dbReference type="InterPro" id="IPR014710">
    <property type="entry name" value="RmlC-like_jellyroll"/>
</dbReference>
<protein>
    <submittedName>
        <fullName evidence="2">cAMP/cGMP binding protein</fullName>
    </submittedName>
</protein>
<accession>A0A0W0ZE83</accession>
<dbReference type="EMBL" id="LNYY01000021">
    <property type="protein sequence ID" value="KTD67458.1"/>
    <property type="molecule type" value="Genomic_DNA"/>
</dbReference>
<reference evidence="2 3" key="1">
    <citation type="submission" date="2015-11" db="EMBL/GenBank/DDBJ databases">
        <title>Genomic analysis of 38 Legionella species identifies large and diverse effector repertoires.</title>
        <authorList>
            <person name="Burstein D."/>
            <person name="Amaro F."/>
            <person name="Zusman T."/>
            <person name="Lifshitz Z."/>
            <person name="Cohen O."/>
            <person name="Gilbert J.A."/>
            <person name="Pupko T."/>
            <person name="Shuman H.A."/>
            <person name="Segal G."/>
        </authorList>
    </citation>
    <scope>NUCLEOTIDE SEQUENCE [LARGE SCALE GENOMIC DNA]</scope>
    <source>
        <strain evidence="2 3">IMVS3376</strain>
    </source>
</reference>
<name>A0A0W0ZE83_9GAMM</name>
<dbReference type="Pfam" id="PF00027">
    <property type="entry name" value="cNMP_binding"/>
    <property type="match status" value="1"/>
</dbReference>
<dbReference type="InterPro" id="IPR018490">
    <property type="entry name" value="cNMP-bd_dom_sf"/>
</dbReference>
<sequence length="152" mass="17151">MSEFNLHNCLLFTGVDEQYIDEFLASCEFVELHQGEFLFHQNEIGDAMYVVESGVLEVILNQAESQESQVIGTRESGALIGEFCVFGQRKRSASIRALVDSRLLKIEGEDFRTRIYSKDLDALLICYNIAKLLSERLISTNALLALDNPLKV</sequence>
<keyword evidence="3" id="KW-1185">Reference proteome</keyword>
<dbReference type="PROSITE" id="PS50042">
    <property type="entry name" value="CNMP_BINDING_3"/>
    <property type="match status" value="1"/>
</dbReference>
<evidence type="ECO:0000313" key="2">
    <source>
        <dbReference type="EMBL" id="KTD67458.1"/>
    </source>
</evidence>
<dbReference type="CDD" id="cd00038">
    <property type="entry name" value="CAP_ED"/>
    <property type="match status" value="1"/>
</dbReference>
<comment type="caution">
    <text evidence="2">The sequence shown here is derived from an EMBL/GenBank/DDBJ whole genome shotgun (WGS) entry which is preliminary data.</text>
</comment>
<dbReference type="STRING" id="947033.Lste_3664"/>
<dbReference type="RefSeq" id="WP_058512442.1">
    <property type="nucleotide sequence ID" value="NZ_DAIOMV010000001.1"/>
</dbReference>
<feature type="domain" description="Cyclic nucleotide-binding" evidence="1">
    <location>
        <begin position="11"/>
        <end position="112"/>
    </location>
</feature>
<organism evidence="2 3">
    <name type="scientific">Legionella steelei</name>
    <dbReference type="NCBI Taxonomy" id="947033"/>
    <lineage>
        <taxon>Bacteria</taxon>
        <taxon>Pseudomonadati</taxon>
        <taxon>Pseudomonadota</taxon>
        <taxon>Gammaproteobacteria</taxon>
        <taxon>Legionellales</taxon>
        <taxon>Legionellaceae</taxon>
        <taxon>Legionella</taxon>
    </lineage>
</organism>
<dbReference type="Proteomes" id="UP000054926">
    <property type="component" value="Unassembled WGS sequence"/>
</dbReference>
<dbReference type="PANTHER" id="PTHR47823">
    <property type="entry name" value="ION_TRANS DOMAIN-CONTAINING PROTEIN"/>
    <property type="match status" value="1"/>
</dbReference>
<dbReference type="SMART" id="SM00100">
    <property type="entry name" value="cNMP"/>
    <property type="match status" value="1"/>
</dbReference>
<dbReference type="InterPro" id="IPR000595">
    <property type="entry name" value="cNMP-bd_dom"/>
</dbReference>
<evidence type="ECO:0000259" key="1">
    <source>
        <dbReference type="PROSITE" id="PS50042"/>
    </source>
</evidence>